<proteinExistence type="predicted"/>
<gene>
    <name evidence="2" type="ORF">F3C24_27865</name>
</gene>
<dbReference type="EMBL" id="VWFV01000207">
    <property type="protein sequence ID" value="KAA4603896.1"/>
    <property type="molecule type" value="Genomic_DNA"/>
</dbReference>
<feature type="non-terminal residue" evidence="2">
    <location>
        <position position="163"/>
    </location>
</feature>
<name>A0A642B2P6_BACOV</name>
<evidence type="ECO:0000256" key="1">
    <source>
        <dbReference type="SAM" id="Phobius"/>
    </source>
</evidence>
<comment type="caution">
    <text evidence="2">The sequence shown here is derived from an EMBL/GenBank/DDBJ whole genome shotgun (WGS) entry which is preliminary data.</text>
</comment>
<reference evidence="2" key="1">
    <citation type="journal article" date="2019" name="Nat. Med.">
        <title>A library of human gut bacterial isolates paired with longitudinal multiomics data enables mechanistic microbiome research.</title>
        <authorList>
            <person name="Poyet M."/>
            <person name="Groussin M."/>
            <person name="Gibbons S.M."/>
            <person name="Avila-Pacheco J."/>
            <person name="Jiang X."/>
            <person name="Kearney S.M."/>
            <person name="Perrotta A.R."/>
            <person name="Berdy B."/>
            <person name="Zhao S."/>
            <person name="Lieberman T.D."/>
            <person name="Swanson P.K."/>
            <person name="Smith M."/>
            <person name="Roesemann S."/>
            <person name="Alexander J.E."/>
            <person name="Rich S.A."/>
            <person name="Livny J."/>
            <person name="Vlamakis H."/>
            <person name="Clish C."/>
            <person name="Bullock K."/>
            <person name="Deik A."/>
            <person name="Scott J."/>
            <person name="Pierce K.A."/>
            <person name="Xavier R.J."/>
            <person name="Alm E.J."/>
        </authorList>
    </citation>
    <scope>NUCLEOTIDE SEQUENCE</scope>
    <source>
        <strain evidence="2">BIOML-A21</strain>
    </source>
</reference>
<feature type="transmembrane region" description="Helical" evidence="1">
    <location>
        <begin position="12"/>
        <end position="37"/>
    </location>
</feature>
<sequence>MNITVLRDDKLSLLNAISMYMKSLFYLFLSIVGAWLFSSCSDDFLGETETTDLDQATVFADSTYTADFLNQIYVDIGFDIQHNRYKDQYNDHGGLQTSCDEAAYKASTGLTTDVMFATGTVNPVTISEDDVWRIAYRNIRRVNVFFKYADGSRMAEVAKEEYK</sequence>
<keyword evidence="1" id="KW-0812">Transmembrane</keyword>
<keyword evidence="1" id="KW-1133">Transmembrane helix</keyword>
<evidence type="ECO:0000313" key="2">
    <source>
        <dbReference type="EMBL" id="KAA4603896.1"/>
    </source>
</evidence>
<dbReference type="AlphaFoldDB" id="A0A642B2P6"/>
<protein>
    <submittedName>
        <fullName evidence="2">RagB/SusD family nutrient uptake outer membrane protein</fullName>
    </submittedName>
</protein>
<dbReference type="SUPFAM" id="SSF48452">
    <property type="entry name" value="TPR-like"/>
    <property type="match status" value="1"/>
</dbReference>
<dbReference type="InterPro" id="IPR011990">
    <property type="entry name" value="TPR-like_helical_dom_sf"/>
</dbReference>
<dbReference type="Gene3D" id="1.25.40.390">
    <property type="match status" value="1"/>
</dbReference>
<accession>A0A642B2P6</accession>
<organism evidence="2">
    <name type="scientific">Bacteroides ovatus</name>
    <dbReference type="NCBI Taxonomy" id="28116"/>
    <lineage>
        <taxon>Bacteria</taxon>
        <taxon>Pseudomonadati</taxon>
        <taxon>Bacteroidota</taxon>
        <taxon>Bacteroidia</taxon>
        <taxon>Bacteroidales</taxon>
        <taxon>Bacteroidaceae</taxon>
        <taxon>Bacteroides</taxon>
    </lineage>
</organism>
<keyword evidence="1" id="KW-0472">Membrane</keyword>